<dbReference type="RefSeq" id="WP_264501125.1">
    <property type="nucleotide sequence ID" value="NZ_JAPDDS010000005.1"/>
</dbReference>
<proteinExistence type="predicted"/>
<reference evidence="2 3" key="1">
    <citation type="submission" date="2022-10" db="EMBL/GenBank/DDBJ databases">
        <title>Luteolibacter flavescens strain MCCC 1K03193, whole genome shotgun sequencing project.</title>
        <authorList>
            <person name="Zhao G."/>
            <person name="Shen L."/>
        </authorList>
    </citation>
    <scope>NUCLEOTIDE SEQUENCE [LARGE SCALE GENOMIC DNA]</scope>
    <source>
        <strain evidence="2 3">MCCC 1K03193</strain>
    </source>
</reference>
<dbReference type="SUPFAM" id="SSF53335">
    <property type="entry name" value="S-adenosyl-L-methionine-dependent methyltransferases"/>
    <property type="match status" value="1"/>
</dbReference>
<comment type="caution">
    <text evidence="2">The sequence shown here is derived from an EMBL/GenBank/DDBJ whole genome shotgun (WGS) entry which is preliminary data.</text>
</comment>
<gene>
    <name evidence="2" type="ORF">OKA04_10550</name>
</gene>
<sequence>MLKKLLKRVIPPSALKRFSPLWENYKNDRFKKQKTGYFEFHGIRLGLPDRHPLPGLVAAQPYRDLCIGIVAKFISAKYPGKAIIDIGANVGDTAAILAAHSRNPLVLIEGSDFFFDYLSENAKRLPNPSVVRKVLISDGSPISGELQHWGGTAEFKESATGPRLETVRLSDVTPDEVCFVKSDTDGHDFKILGASMDWLASQKPVVLFESQIRNAEDLTAADALMESLHGAGYKHFIIWDAAGYHLLSTSELSAVAGLHRYLMKVVTAGVAGNVSNLDVACFHERDLDVFEQTTEWYRSY</sequence>
<evidence type="ECO:0000259" key="1">
    <source>
        <dbReference type="Pfam" id="PF05050"/>
    </source>
</evidence>
<dbReference type="Proteomes" id="UP001207930">
    <property type="component" value="Unassembled WGS sequence"/>
</dbReference>
<keyword evidence="3" id="KW-1185">Reference proteome</keyword>
<dbReference type="EMBL" id="JAPDDS010000005">
    <property type="protein sequence ID" value="MCW1885168.1"/>
    <property type="molecule type" value="Genomic_DNA"/>
</dbReference>
<dbReference type="Pfam" id="PF05050">
    <property type="entry name" value="Methyltransf_21"/>
    <property type="match status" value="1"/>
</dbReference>
<dbReference type="Gene3D" id="3.40.50.150">
    <property type="entry name" value="Vaccinia Virus protein VP39"/>
    <property type="match status" value="1"/>
</dbReference>
<organism evidence="2 3">
    <name type="scientific">Luteolibacter flavescens</name>
    <dbReference type="NCBI Taxonomy" id="1859460"/>
    <lineage>
        <taxon>Bacteria</taxon>
        <taxon>Pseudomonadati</taxon>
        <taxon>Verrucomicrobiota</taxon>
        <taxon>Verrucomicrobiia</taxon>
        <taxon>Verrucomicrobiales</taxon>
        <taxon>Verrucomicrobiaceae</taxon>
        <taxon>Luteolibacter</taxon>
    </lineage>
</organism>
<dbReference type="InterPro" id="IPR029063">
    <property type="entry name" value="SAM-dependent_MTases_sf"/>
</dbReference>
<dbReference type="InterPro" id="IPR006342">
    <property type="entry name" value="FkbM_mtfrase"/>
</dbReference>
<name>A0ABT3FNP1_9BACT</name>
<evidence type="ECO:0000313" key="3">
    <source>
        <dbReference type="Proteomes" id="UP001207930"/>
    </source>
</evidence>
<feature type="domain" description="Methyltransferase FkbM" evidence="1">
    <location>
        <begin position="108"/>
        <end position="234"/>
    </location>
</feature>
<evidence type="ECO:0000313" key="2">
    <source>
        <dbReference type="EMBL" id="MCW1885168.1"/>
    </source>
</evidence>
<accession>A0ABT3FNP1</accession>
<protein>
    <recommendedName>
        <fullName evidence="1">Methyltransferase FkbM domain-containing protein</fullName>
    </recommendedName>
</protein>